<proteinExistence type="inferred from homology"/>
<feature type="transmembrane region" description="Helical" evidence="11">
    <location>
        <begin position="286"/>
        <end position="305"/>
    </location>
</feature>
<evidence type="ECO:0000256" key="4">
    <source>
        <dbReference type="ARBA" id="ARBA00022679"/>
    </source>
</evidence>
<dbReference type="EMBL" id="BMHF01000014">
    <property type="protein sequence ID" value="GGA46359.1"/>
    <property type="molecule type" value="Genomic_DNA"/>
</dbReference>
<evidence type="ECO:0000256" key="3">
    <source>
        <dbReference type="ARBA" id="ARBA00022676"/>
    </source>
</evidence>
<evidence type="ECO:0000256" key="1">
    <source>
        <dbReference type="ARBA" id="ARBA00004236"/>
    </source>
</evidence>
<organism evidence="13 14">
    <name type="scientific">Paenibacillus physcomitrellae</name>
    <dbReference type="NCBI Taxonomy" id="1619311"/>
    <lineage>
        <taxon>Bacteria</taxon>
        <taxon>Bacillati</taxon>
        <taxon>Bacillota</taxon>
        <taxon>Bacilli</taxon>
        <taxon>Bacillales</taxon>
        <taxon>Paenibacillaceae</taxon>
        <taxon>Paenibacillus</taxon>
    </lineage>
</organism>
<keyword evidence="11" id="KW-1133">Transmembrane helix</keyword>
<evidence type="ECO:0000256" key="7">
    <source>
        <dbReference type="ARBA" id="ARBA00037281"/>
    </source>
</evidence>
<name>A0ABQ1GN18_9BACL</name>
<dbReference type="CDD" id="cd00761">
    <property type="entry name" value="Glyco_tranf_GTA_type"/>
    <property type="match status" value="1"/>
</dbReference>
<comment type="caution">
    <text evidence="13">The sequence shown here is derived from an EMBL/GenBank/DDBJ whole genome shotgun (WGS) entry which is preliminary data.</text>
</comment>
<keyword evidence="6 11" id="KW-0472">Membrane</keyword>
<comment type="pathway">
    <text evidence="8">Carotenoid biosynthesis; staphyloxanthin biosynthesis; staphyloxanthin from farnesyl diphosphate: step 4/5.</text>
</comment>
<comment type="subcellular location">
    <subcellularLocation>
        <location evidence="1">Cell membrane</location>
    </subcellularLocation>
</comment>
<dbReference type="SUPFAM" id="SSF53448">
    <property type="entry name" value="Nucleotide-diphospho-sugar transferases"/>
    <property type="match status" value="1"/>
</dbReference>
<keyword evidence="5" id="KW-0125">Carotenoid biosynthesis</keyword>
<reference evidence="14" key="1">
    <citation type="journal article" date="2019" name="Int. J. Syst. Evol. Microbiol.">
        <title>The Global Catalogue of Microorganisms (GCM) 10K type strain sequencing project: providing services to taxonomists for standard genome sequencing and annotation.</title>
        <authorList>
            <consortium name="The Broad Institute Genomics Platform"/>
            <consortium name="The Broad Institute Genome Sequencing Center for Infectious Disease"/>
            <person name="Wu L."/>
            <person name="Ma J."/>
        </authorList>
    </citation>
    <scope>NUCLEOTIDE SEQUENCE [LARGE SCALE GENOMIC DNA]</scope>
    <source>
        <strain evidence="14">CGMCC 1.15044</strain>
    </source>
</reference>
<gene>
    <name evidence="13" type="ORF">GCM10010917_34570</name>
</gene>
<dbReference type="PANTHER" id="PTHR43646:SF2">
    <property type="entry name" value="GLYCOSYLTRANSFERASE 2-LIKE DOMAIN-CONTAINING PROTEIN"/>
    <property type="match status" value="1"/>
</dbReference>
<evidence type="ECO:0000259" key="12">
    <source>
        <dbReference type="Pfam" id="PF00535"/>
    </source>
</evidence>
<evidence type="ECO:0000313" key="13">
    <source>
        <dbReference type="EMBL" id="GGA46359.1"/>
    </source>
</evidence>
<dbReference type="Gene3D" id="3.90.550.10">
    <property type="entry name" value="Spore Coat Polysaccharide Biosynthesis Protein SpsA, Chain A"/>
    <property type="match status" value="1"/>
</dbReference>
<feature type="transmembrane region" description="Helical" evidence="11">
    <location>
        <begin position="257"/>
        <end position="274"/>
    </location>
</feature>
<keyword evidence="2" id="KW-1003">Cell membrane</keyword>
<dbReference type="Proteomes" id="UP000609323">
    <property type="component" value="Unassembled WGS sequence"/>
</dbReference>
<feature type="domain" description="Glycosyltransferase 2-like" evidence="12">
    <location>
        <begin position="31"/>
        <end position="186"/>
    </location>
</feature>
<evidence type="ECO:0000256" key="8">
    <source>
        <dbReference type="ARBA" id="ARBA00037904"/>
    </source>
</evidence>
<evidence type="ECO:0000256" key="6">
    <source>
        <dbReference type="ARBA" id="ARBA00023136"/>
    </source>
</evidence>
<evidence type="ECO:0000256" key="2">
    <source>
        <dbReference type="ARBA" id="ARBA00022475"/>
    </source>
</evidence>
<evidence type="ECO:0000256" key="5">
    <source>
        <dbReference type="ARBA" id="ARBA00022746"/>
    </source>
</evidence>
<accession>A0ABQ1GN18</accession>
<feature type="transmembrane region" description="Helical" evidence="11">
    <location>
        <begin position="317"/>
        <end position="340"/>
    </location>
</feature>
<keyword evidence="14" id="KW-1185">Reference proteome</keyword>
<keyword evidence="4 13" id="KW-0808">Transferase</keyword>
<comment type="similarity">
    <text evidence="9">Belongs to the glycosyltransferase 2 family. CrtQ subfamily.</text>
</comment>
<evidence type="ECO:0000256" key="11">
    <source>
        <dbReference type="SAM" id="Phobius"/>
    </source>
</evidence>
<dbReference type="PANTHER" id="PTHR43646">
    <property type="entry name" value="GLYCOSYLTRANSFERASE"/>
    <property type="match status" value="1"/>
</dbReference>
<dbReference type="GO" id="GO:0016740">
    <property type="term" value="F:transferase activity"/>
    <property type="evidence" value="ECO:0007669"/>
    <property type="project" value="UniProtKB-KW"/>
</dbReference>
<comment type="function">
    <text evidence="7">Catalyzes the glycosylation of 4,4'-diaponeurosporenoate, i.e. the esterification of glucose at the C1'' position with the carboxyl group of 4,4'-diaponeurosporenic acid, to form glycosyl-4,4'-diaponeurosporenoate. This is a step in the biosynthesis of staphyloxanthin, an orange pigment present in most staphylococci strains.</text>
</comment>
<dbReference type="InterPro" id="IPR029044">
    <property type="entry name" value="Nucleotide-diphossugar_trans"/>
</dbReference>
<keyword evidence="3" id="KW-0328">Glycosyltransferase</keyword>
<keyword evidence="11" id="KW-0812">Transmembrane</keyword>
<evidence type="ECO:0000313" key="14">
    <source>
        <dbReference type="Proteomes" id="UP000609323"/>
    </source>
</evidence>
<evidence type="ECO:0000256" key="9">
    <source>
        <dbReference type="ARBA" id="ARBA00038120"/>
    </source>
</evidence>
<sequence length="358" mass="39938">MSVIGCLAALVLFRRKRLPSADTPYRGGRVSVIIPARNEAHNLPYLLSSLNNQTRRPDEIIIVDDGSEDRTREVAESYGVKVVQNESLPAGWTGKTWAVWNGFLKSTGDLLVFLDADIRLSPDALNALLHARSQNGGVVSAVPFHHTEKFYERLALVPNILGMFAFMSPFERHNPQQGLYGSCIVATRKDYETVNGHDSIRFEVLDDLNLGAKFREAGIPVTNYLGGRDVAFRMYPGGLRSELEGFSKGAVTSTSKLSPFTVTLIAIWFITLIAGQSAWFLWPTAWAWPAAGAYLLFTLQIFLLTRYAGRFGWVMPLLHTLSVLFFLVTFIYSAYQVVFLKKVVWKGRTIEVGGRKPS</sequence>
<protein>
    <recommendedName>
        <fullName evidence="10">4,4'-diaponeurosporenoate glycosyltransferase</fullName>
    </recommendedName>
</protein>
<evidence type="ECO:0000256" key="10">
    <source>
        <dbReference type="ARBA" id="ARBA00040345"/>
    </source>
</evidence>
<dbReference type="Pfam" id="PF00535">
    <property type="entry name" value="Glycos_transf_2"/>
    <property type="match status" value="1"/>
</dbReference>
<dbReference type="InterPro" id="IPR001173">
    <property type="entry name" value="Glyco_trans_2-like"/>
</dbReference>